<gene>
    <name evidence="2" type="ORF">MONAX_5E042654</name>
</gene>
<dbReference type="EMBL" id="CABDUW010000513">
    <property type="protein sequence ID" value="VTJ70578.1"/>
    <property type="molecule type" value="Genomic_DNA"/>
</dbReference>
<evidence type="ECO:0000313" key="2">
    <source>
        <dbReference type="EMBL" id="VTJ70578.1"/>
    </source>
</evidence>
<sequence>AGIFKFICCSSLHSFILCCQSSLFGPSIFRQSGYCFCCCQLCYYKQSKVHNL</sequence>
<protein>
    <submittedName>
        <fullName evidence="2">Uncharacterized protein</fullName>
    </submittedName>
</protein>
<evidence type="ECO:0000256" key="1">
    <source>
        <dbReference type="SAM" id="SignalP"/>
    </source>
</evidence>
<evidence type="ECO:0000313" key="3">
    <source>
        <dbReference type="Proteomes" id="UP000335636"/>
    </source>
</evidence>
<keyword evidence="1" id="KW-0732">Signal</keyword>
<comment type="caution">
    <text evidence="2">The sequence shown here is derived from an EMBL/GenBank/DDBJ whole genome shotgun (WGS) entry which is preliminary data.</text>
</comment>
<feature type="non-terminal residue" evidence="2">
    <location>
        <position position="52"/>
    </location>
</feature>
<proteinExistence type="predicted"/>
<organism evidence="2 3">
    <name type="scientific">Marmota monax</name>
    <name type="common">Woodchuck</name>
    <dbReference type="NCBI Taxonomy" id="9995"/>
    <lineage>
        <taxon>Eukaryota</taxon>
        <taxon>Metazoa</taxon>
        <taxon>Chordata</taxon>
        <taxon>Craniata</taxon>
        <taxon>Vertebrata</taxon>
        <taxon>Euteleostomi</taxon>
        <taxon>Mammalia</taxon>
        <taxon>Eutheria</taxon>
        <taxon>Euarchontoglires</taxon>
        <taxon>Glires</taxon>
        <taxon>Rodentia</taxon>
        <taxon>Sciuromorpha</taxon>
        <taxon>Sciuridae</taxon>
        <taxon>Xerinae</taxon>
        <taxon>Marmotini</taxon>
        <taxon>Marmota</taxon>
    </lineage>
</organism>
<feature type="signal peptide" evidence="1">
    <location>
        <begin position="1"/>
        <end position="21"/>
    </location>
</feature>
<dbReference type="Proteomes" id="UP000335636">
    <property type="component" value="Unassembled WGS sequence"/>
</dbReference>
<name>A0A5E4BLV1_MARMO</name>
<keyword evidence="3" id="KW-1185">Reference proteome</keyword>
<feature type="chain" id="PRO_5022743508" evidence="1">
    <location>
        <begin position="22"/>
        <end position="52"/>
    </location>
</feature>
<reference evidence="2" key="1">
    <citation type="submission" date="2019-04" db="EMBL/GenBank/DDBJ databases">
        <authorList>
            <person name="Alioto T."/>
            <person name="Alioto T."/>
        </authorList>
    </citation>
    <scope>NUCLEOTIDE SEQUENCE [LARGE SCALE GENOMIC DNA]</scope>
</reference>
<dbReference type="AlphaFoldDB" id="A0A5E4BLV1"/>
<feature type="non-terminal residue" evidence="2">
    <location>
        <position position="1"/>
    </location>
</feature>
<accession>A0A5E4BLV1</accession>